<gene>
    <name evidence="8" type="ORF">PV09_05848</name>
</gene>
<comment type="subcellular location">
    <subcellularLocation>
        <location evidence="1">Nucleus</location>
    </subcellularLocation>
</comment>
<accession>A0A0D1XKD2</accession>
<dbReference type="InterPro" id="IPR007219">
    <property type="entry name" value="XnlR_reg_dom"/>
</dbReference>
<evidence type="ECO:0000256" key="3">
    <source>
        <dbReference type="ARBA" id="ARBA00023125"/>
    </source>
</evidence>
<keyword evidence="9" id="KW-1185">Reference proteome</keyword>
<dbReference type="GO" id="GO:0008270">
    <property type="term" value="F:zinc ion binding"/>
    <property type="evidence" value="ECO:0007669"/>
    <property type="project" value="InterPro"/>
</dbReference>
<dbReference type="InParanoid" id="A0A0D1XKD2"/>
<name>A0A0D1XKD2_9PEZI</name>
<protein>
    <recommendedName>
        <fullName evidence="7">Xylanolytic transcriptional activator regulatory domain-containing protein</fullName>
    </recommendedName>
</protein>
<evidence type="ECO:0000256" key="1">
    <source>
        <dbReference type="ARBA" id="ARBA00004123"/>
    </source>
</evidence>
<feature type="domain" description="Xylanolytic transcriptional activator regulatory" evidence="7">
    <location>
        <begin position="190"/>
        <end position="327"/>
    </location>
</feature>
<organism evidence="8 9">
    <name type="scientific">Verruconis gallopava</name>
    <dbReference type="NCBI Taxonomy" id="253628"/>
    <lineage>
        <taxon>Eukaryota</taxon>
        <taxon>Fungi</taxon>
        <taxon>Dikarya</taxon>
        <taxon>Ascomycota</taxon>
        <taxon>Pezizomycotina</taxon>
        <taxon>Dothideomycetes</taxon>
        <taxon>Pleosporomycetidae</taxon>
        <taxon>Venturiales</taxon>
        <taxon>Sympoventuriaceae</taxon>
        <taxon>Verruconis</taxon>
    </lineage>
</organism>
<dbReference type="EMBL" id="KN847547">
    <property type="protein sequence ID" value="KIW02786.1"/>
    <property type="molecule type" value="Genomic_DNA"/>
</dbReference>
<evidence type="ECO:0000256" key="5">
    <source>
        <dbReference type="ARBA" id="ARBA00023242"/>
    </source>
</evidence>
<evidence type="ECO:0000259" key="7">
    <source>
        <dbReference type="Pfam" id="PF04082"/>
    </source>
</evidence>
<keyword evidence="2" id="KW-0805">Transcription regulation</keyword>
<keyword evidence="3" id="KW-0238">DNA-binding</keyword>
<dbReference type="GO" id="GO:0005634">
    <property type="term" value="C:nucleus"/>
    <property type="evidence" value="ECO:0007669"/>
    <property type="project" value="UniProtKB-SubCell"/>
</dbReference>
<feature type="compositionally biased region" description="Basic and acidic residues" evidence="6">
    <location>
        <begin position="1"/>
        <end position="15"/>
    </location>
</feature>
<dbReference type="RefSeq" id="XP_016212655.1">
    <property type="nucleotide sequence ID" value="XM_016359406.1"/>
</dbReference>
<evidence type="ECO:0000256" key="6">
    <source>
        <dbReference type="SAM" id="MobiDB-lite"/>
    </source>
</evidence>
<feature type="compositionally biased region" description="Polar residues" evidence="6">
    <location>
        <begin position="16"/>
        <end position="33"/>
    </location>
</feature>
<dbReference type="PANTHER" id="PTHR31845">
    <property type="entry name" value="FINGER DOMAIN PROTEIN, PUTATIVE-RELATED"/>
    <property type="match status" value="1"/>
</dbReference>
<dbReference type="Proteomes" id="UP000053259">
    <property type="component" value="Unassembled WGS sequence"/>
</dbReference>
<evidence type="ECO:0000256" key="4">
    <source>
        <dbReference type="ARBA" id="ARBA00023163"/>
    </source>
</evidence>
<sequence length="654" mass="73636">MRQIEHSLRGPRTETHSTNAAALKTVSSPSCTSALRHSRDSELHVRRIKDLEVRLNGILDILSRRKSEAENAKAAAPHITADVVDSTDVEASNAPQDQDICHPSDVQCDFLSNQGNLVAAYQCNDTGIADVAPVQYLQLSSESYAVGTTGIEISANVLQHLLDTFDEMTVFFPFVQLPRGLTVATLVEERPFLLLAIASAAAFEYPQLQRTLEAELKEMLSLQVIINGNRSLDILQGLLVYLAWFHFHLVPRSRRTYTYIQLAISIVIDLGLHEENGDINIDQRDRYSSDPSSRPEGAELCSNEARRAYLGCYYLSINNAQVTSKPNNLPFSEKMLQDSILLDELQEYQTDRLIRPLIRLQHLAERTYETYRGEKSDGGQNRLHLHASQMITQLKEWKCSTPSDLADTALLQSAYHCVRIQIYEMGLVYRCPNSKIMDKNIANGAESRPVKPAVIANLVKSVEAAKEAYDFFLEIPPRSYNYLSTVEWSRITTITIIIYTLSVRFPGVPDWNRELARQTLEFEKYLGKLVDHINCGRAEMSSSASLTPTMFALFPDILDSVRVTYAAITASPSNFPQGIRAHKALDSGKECQRPSTRRARNFACPGFRHLPARWDHPNNSTFNHPQLSYDAVTELQAVENKALWDHLFSADYLT</sequence>
<dbReference type="HOGENOM" id="CLU_021429_0_0_1"/>
<dbReference type="InterPro" id="IPR051089">
    <property type="entry name" value="prtT"/>
</dbReference>
<dbReference type="GO" id="GO:0000976">
    <property type="term" value="F:transcription cis-regulatory region binding"/>
    <property type="evidence" value="ECO:0007669"/>
    <property type="project" value="TreeGrafter"/>
</dbReference>
<dbReference type="VEuPathDB" id="FungiDB:PV09_05848"/>
<dbReference type="OrthoDB" id="5226580at2759"/>
<dbReference type="PANTHER" id="PTHR31845:SF10">
    <property type="entry name" value="ZN(II)2CYS6 TRANSCRIPTION FACTOR (EUROFUNG)"/>
    <property type="match status" value="1"/>
</dbReference>
<evidence type="ECO:0000313" key="8">
    <source>
        <dbReference type="EMBL" id="KIW02786.1"/>
    </source>
</evidence>
<reference evidence="8 9" key="1">
    <citation type="submission" date="2015-01" db="EMBL/GenBank/DDBJ databases">
        <title>The Genome Sequence of Ochroconis gallopava CBS43764.</title>
        <authorList>
            <consortium name="The Broad Institute Genomics Platform"/>
            <person name="Cuomo C."/>
            <person name="de Hoog S."/>
            <person name="Gorbushina A."/>
            <person name="Stielow B."/>
            <person name="Teixiera M."/>
            <person name="Abouelleil A."/>
            <person name="Chapman S.B."/>
            <person name="Priest M."/>
            <person name="Young S.K."/>
            <person name="Wortman J."/>
            <person name="Nusbaum C."/>
            <person name="Birren B."/>
        </authorList>
    </citation>
    <scope>NUCLEOTIDE SEQUENCE [LARGE SCALE GENOMIC DNA]</scope>
    <source>
        <strain evidence="8 9">CBS 43764</strain>
    </source>
</reference>
<proteinExistence type="predicted"/>
<dbReference type="CDD" id="cd12148">
    <property type="entry name" value="fungal_TF_MHR"/>
    <property type="match status" value="1"/>
</dbReference>
<evidence type="ECO:0000313" key="9">
    <source>
        <dbReference type="Proteomes" id="UP000053259"/>
    </source>
</evidence>
<dbReference type="STRING" id="253628.A0A0D1XKD2"/>
<dbReference type="GO" id="GO:0006351">
    <property type="term" value="P:DNA-templated transcription"/>
    <property type="evidence" value="ECO:0007669"/>
    <property type="project" value="InterPro"/>
</dbReference>
<keyword evidence="4" id="KW-0804">Transcription</keyword>
<evidence type="ECO:0000256" key="2">
    <source>
        <dbReference type="ARBA" id="ARBA00023015"/>
    </source>
</evidence>
<dbReference type="Pfam" id="PF04082">
    <property type="entry name" value="Fungal_trans"/>
    <property type="match status" value="1"/>
</dbReference>
<keyword evidence="5" id="KW-0539">Nucleus</keyword>
<feature type="region of interest" description="Disordered" evidence="6">
    <location>
        <begin position="1"/>
        <end position="33"/>
    </location>
</feature>
<dbReference type="AlphaFoldDB" id="A0A0D1XKD2"/>
<dbReference type="GO" id="GO:0000981">
    <property type="term" value="F:DNA-binding transcription factor activity, RNA polymerase II-specific"/>
    <property type="evidence" value="ECO:0007669"/>
    <property type="project" value="TreeGrafter"/>
</dbReference>
<dbReference type="GeneID" id="27313821"/>